<keyword evidence="3" id="KW-0479">Metal-binding</keyword>
<keyword evidence="5" id="KW-0408">Iron</keyword>
<name>A0A2T8HSN3_9RHOB</name>
<evidence type="ECO:0000256" key="6">
    <source>
        <dbReference type="ARBA" id="ARBA00023014"/>
    </source>
</evidence>
<dbReference type="SUPFAM" id="SSF54292">
    <property type="entry name" value="2Fe-2S ferredoxin-like"/>
    <property type="match status" value="1"/>
</dbReference>
<dbReference type="GO" id="GO:0016491">
    <property type="term" value="F:oxidoreductase activity"/>
    <property type="evidence" value="ECO:0007669"/>
    <property type="project" value="UniProtKB-KW"/>
</dbReference>
<dbReference type="InterPro" id="IPR012675">
    <property type="entry name" value="Beta-grasp_dom_sf"/>
</dbReference>
<dbReference type="RefSeq" id="WP_116558901.1">
    <property type="nucleotide sequence ID" value="NZ_QDKM01000005.1"/>
</dbReference>
<organism evidence="9 10">
    <name type="scientific">Pararhodobacter oceanensis</name>
    <dbReference type="NCBI Taxonomy" id="2172121"/>
    <lineage>
        <taxon>Bacteria</taxon>
        <taxon>Pseudomonadati</taxon>
        <taxon>Pseudomonadota</taxon>
        <taxon>Alphaproteobacteria</taxon>
        <taxon>Rhodobacterales</taxon>
        <taxon>Paracoccaceae</taxon>
        <taxon>Pararhodobacter</taxon>
    </lineage>
</organism>
<dbReference type="InterPro" id="IPR017927">
    <property type="entry name" value="FAD-bd_FR_type"/>
</dbReference>
<reference evidence="9 10" key="1">
    <citation type="submission" date="2018-04" db="EMBL/GenBank/DDBJ databases">
        <title>Pararhodobacter oceanense sp. nov., isolated from marine intertidal sediment.</title>
        <authorList>
            <person name="Wang X.-L."/>
            <person name="Du Z.-J."/>
        </authorList>
    </citation>
    <scope>NUCLEOTIDE SEQUENCE [LARGE SCALE GENOMIC DNA]</scope>
    <source>
        <strain evidence="9 10">AM505</strain>
    </source>
</reference>
<dbReference type="AlphaFoldDB" id="A0A2T8HSN3"/>
<dbReference type="PROSITE" id="PS00197">
    <property type="entry name" value="2FE2S_FER_1"/>
    <property type="match status" value="1"/>
</dbReference>
<dbReference type="PANTHER" id="PTHR47354:SF1">
    <property type="entry name" value="CARNITINE MONOOXYGENASE REDUCTASE SUBUNIT"/>
    <property type="match status" value="1"/>
</dbReference>
<dbReference type="InterPro" id="IPR036010">
    <property type="entry name" value="2Fe-2S_ferredoxin-like_sf"/>
</dbReference>
<dbReference type="InterPro" id="IPR050415">
    <property type="entry name" value="MRET"/>
</dbReference>
<evidence type="ECO:0000259" key="8">
    <source>
        <dbReference type="PROSITE" id="PS51384"/>
    </source>
</evidence>
<accession>A0A2T8HSN3</accession>
<dbReference type="EMBL" id="QDKM01000005">
    <property type="protein sequence ID" value="PVH28449.1"/>
    <property type="molecule type" value="Genomic_DNA"/>
</dbReference>
<dbReference type="PRINTS" id="PR00409">
    <property type="entry name" value="PHDIOXRDTASE"/>
</dbReference>
<dbReference type="CDD" id="cd00207">
    <property type="entry name" value="fer2"/>
    <property type="match status" value="1"/>
</dbReference>
<evidence type="ECO:0000256" key="3">
    <source>
        <dbReference type="ARBA" id="ARBA00022723"/>
    </source>
</evidence>
<keyword evidence="4" id="KW-0560">Oxidoreductase</keyword>
<comment type="caution">
    <text evidence="9">The sequence shown here is derived from an EMBL/GenBank/DDBJ whole genome shotgun (WGS) entry which is preliminary data.</text>
</comment>
<keyword evidence="2" id="KW-0001">2Fe-2S</keyword>
<dbReference type="InterPro" id="IPR001041">
    <property type="entry name" value="2Fe-2S_ferredoxin-type"/>
</dbReference>
<dbReference type="PANTHER" id="PTHR47354">
    <property type="entry name" value="NADH OXIDOREDUCTASE HCR"/>
    <property type="match status" value="1"/>
</dbReference>
<evidence type="ECO:0000259" key="7">
    <source>
        <dbReference type="PROSITE" id="PS51085"/>
    </source>
</evidence>
<dbReference type="Proteomes" id="UP000245911">
    <property type="component" value="Unassembled WGS sequence"/>
</dbReference>
<dbReference type="Gene3D" id="2.40.30.10">
    <property type="entry name" value="Translation factors"/>
    <property type="match status" value="1"/>
</dbReference>
<proteinExistence type="predicted"/>
<dbReference type="GO" id="GO:0046872">
    <property type="term" value="F:metal ion binding"/>
    <property type="evidence" value="ECO:0007669"/>
    <property type="project" value="UniProtKB-KW"/>
</dbReference>
<sequence length="319" mass="34107">MEDSIVSAAQLEVEIAQITQEAEGVVSLILRAPDGTALPTWQAGAHIDVILPNGLVRQYSLCGDAQDCSTWRISILHEREGRGGSAYLHGHIKAGDRIRVSQPRNNFKLAEAEHYKFVAGGIGITPILAMIHEAEAAGKSWSLLYGGRSRNTMAFLDDLARFGDKVTIAPQDEVGLLDLGGYLGADDDGAHAYVCGPGPLIDAVEAQCASWPAGRLHRERFAPKQKITAEPGGFEVQLAQSGERIYVPPDESLLDVLQDAGHEVTNSCTAGICGTCLVNVLAGEPDHQDDVLSDADRASGKMMLVCVSRSKSDLLVLDL</sequence>
<evidence type="ECO:0000256" key="1">
    <source>
        <dbReference type="ARBA" id="ARBA00022630"/>
    </source>
</evidence>
<gene>
    <name evidence="9" type="ORF">DDE20_12830</name>
</gene>
<keyword evidence="10" id="KW-1185">Reference proteome</keyword>
<dbReference type="SUPFAM" id="SSF52343">
    <property type="entry name" value="Ferredoxin reductase-like, C-terminal NADP-linked domain"/>
    <property type="match status" value="1"/>
</dbReference>
<evidence type="ECO:0000313" key="10">
    <source>
        <dbReference type="Proteomes" id="UP000245911"/>
    </source>
</evidence>
<evidence type="ECO:0000256" key="4">
    <source>
        <dbReference type="ARBA" id="ARBA00023002"/>
    </source>
</evidence>
<dbReference type="CDD" id="cd06185">
    <property type="entry name" value="PDR_like"/>
    <property type="match status" value="1"/>
</dbReference>
<dbReference type="SUPFAM" id="SSF63380">
    <property type="entry name" value="Riboflavin synthase domain-like"/>
    <property type="match status" value="1"/>
</dbReference>
<keyword evidence="1" id="KW-0285">Flavoprotein</keyword>
<protein>
    <submittedName>
        <fullName evidence="9">Oxidoreductase</fullName>
    </submittedName>
</protein>
<dbReference type="InterPro" id="IPR039261">
    <property type="entry name" value="FNR_nucleotide-bd"/>
</dbReference>
<evidence type="ECO:0000313" key="9">
    <source>
        <dbReference type="EMBL" id="PVH28449.1"/>
    </source>
</evidence>
<keyword evidence="6" id="KW-0411">Iron-sulfur</keyword>
<dbReference type="Gene3D" id="3.40.50.80">
    <property type="entry name" value="Nucleotide-binding domain of ferredoxin-NADP reductase (FNR) module"/>
    <property type="match status" value="1"/>
</dbReference>
<dbReference type="Gene3D" id="3.10.20.30">
    <property type="match status" value="1"/>
</dbReference>
<dbReference type="InterPro" id="IPR001433">
    <property type="entry name" value="OxRdtase_FAD/NAD-bd"/>
</dbReference>
<evidence type="ECO:0000256" key="2">
    <source>
        <dbReference type="ARBA" id="ARBA00022714"/>
    </source>
</evidence>
<evidence type="ECO:0000256" key="5">
    <source>
        <dbReference type="ARBA" id="ARBA00023004"/>
    </source>
</evidence>
<dbReference type="InterPro" id="IPR017938">
    <property type="entry name" value="Riboflavin_synthase-like_b-brl"/>
</dbReference>
<feature type="domain" description="2Fe-2S ferredoxin-type" evidence="7">
    <location>
        <begin position="234"/>
        <end position="319"/>
    </location>
</feature>
<dbReference type="GO" id="GO:0051537">
    <property type="term" value="F:2 iron, 2 sulfur cluster binding"/>
    <property type="evidence" value="ECO:0007669"/>
    <property type="project" value="UniProtKB-KW"/>
</dbReference>
<dbReference type="Pfam" id="PF00175">
    <property type="entry name" value="NAD_binding_1"/>
    <property type="match status" value="1"/>
</dbReference>
<dbReference type="Pfam" id="PF00111">
    <property type="entry name" value="Fer2"/>
    <property type="match status" value="1"/>
</dbReference>
<dbReference type="InterPro" id="IPR006058">
    <property type="entry name" value="2Fe2S_fd_BS"/>
</dbReference>
<dbReference type="OrthoDB" id="9792185at2"/>
<feature type="domain" description="FAD-binding FR-type" evidence="8">
    <location>
        <begin position="8"/>
        <end position="110"/>
    </location>
</feature>
<dbReference type="PROSITE" id="PS51085">
    <property type="entry name" value="2FE2S_FER_2"/>
    <property type="match status" value="1"/>
</dbReference>
<dbReference type="PROSITE" id="PS51384">
    <property type="entry name" value="FAD_FR"/>
    <property type="match status" value="1"/>
</dbReference>